<accession>A0ABS7FMF4</accession>
<protein>
    <submittedName>
        <fullName evidence="2">Helix-turn-helix transcriptional regulator</fullName>
    </submittedName>
</protein>
<keyword evidence="3" id="KW-1185">Reference proteome</keyword>
<sequence>MGYYLRFLRESHGMTTTELARRLGCAQSSISRIEMGSQPMTDIRATAADELWRTGDLFGLLLYYARRATDPDWFRSFTAQERIALELRIFAALHVPGLAQTEAYASALLNVGSEPDIAGSLARRMQRKQVLERDRPPSAHIIMTENVIDWPVGGPKVMYEQLAYLLSLAGRPNVILRVVPRSTGAFEGLDGPFQILTLPDGPLAFVEAAVEGRLVADAGQVEGFSKRFERIGAQALPEGMSRDLIRRAMETLNV</sequence>
<evidence type="ECO:0000259" key="1">
    <source>
        <dbReference type="PROSITE" id="PS50943"/>
    </source>
</evidence>
<dbReference type="Gene3D" id="1.10.260.40">
    <property type="entry name" value="lambda repressor-like DNA-binding domains"/>
    <property type="match status" value="1"/>
</dbReference>
<dbReference type="SMART" id="SM00530">
    <property type="entry name" value="HTH_XRE"/>
    <property type="match status" value="1"/>
</dbReference>
<dbReference type="Pfam" id="PF19054">
    <property type="entry name" value="DUF5753"/>
    <property type="match status" value="1"/>
</dbReference>
<dbReference type="RefSeq" id="WP_220163648.1">
    <property type="nucleotide sequence ID" value="NZ_JAIBOA010000002.1"/>
</dbReference>
<gene>
    <name evidence="2" type="ORF">K1Y72_04200</name>
</gene>
<dbReference type="InterPro" id="IPR001387">
    <property type="entry name" value="Cro/C1-type_HTH"/>
</dbReference>
<name>A0ABS7FMF4_9ACTN</name>
<dbReference type="EMBL" id="JAIBOA010000002">
    <property type="protein sequence ID" value="MBW8481562.1"/>
    <property type="molecule type" value="Genomic_DNA"/>
</dbReference>
<dbReference type="PROSITE" id="PS50943">
    <property type="entry name" value="HTH_CROC1"/>
    <property type="match status" value="1"/>
</dbReference>
<dbReference type="SUPFAM" id="SSF47413">
    <property type="entry name" value="lambda repressor-like DNA-binding domains"/>
    <property type="match status" value="1"/>
</dbReference>
<evidence type="ECO:0000313" key="3">
    <source>
        <dbReference type="Proteomes" id="UP000774570"/>
    </source>
</evidence>
<feature type="domain" description="HTH cro/C1-type" evidence="1">
    <location>
        <begin position="5"/>
        <end position="34"/>
    </location>
</feature>
<comment type="caution">
    <text evidence="2">The sequence shown here is derived from an EMBL/GenBank/DDBJ whole genome shotgun (WGS) entry which is preliminary data.</text>
</comment>
<dbReference type="InterPro" id="IPR010982">
    <property type="entry name" value="Lambda_DNA-bd_dom_sf"/>
</dbReference>
<dbReference type="Pfam" id="PF13560">
    <property type="entry name" value="HTH_31"/>
    <property type="match status" value="1"/>
</dbReference>
<organism evidence="2 3">
    <name type="scientific">Actinomadura parmotrematis</name>
    <dbReference type="NCBI Taxonomy" id="2864039"/>
    <lineage>
        <taxon>Bacteria</taxon>
        <taxon>Bacillati</taxon>
        <taxon>Actinomycetota</taxon>
        <taxon>Actinomycetes</taxon>
        <taxon>Streptosporangiales</taxon>
        <taxon>Thermomonosporaceae</taxon>
        <taxon>Actinomadura</taxon>
    </lineage>
</organism>
<proteinExistence type="predicted"/>
<dbReference type="CDD" id="cd00093">
    <property type="entry name" value="HTH_XRE"/>
    <property type="match status" value="1"/>
</dbReference>
<dbReference type="Proteomes" id="UP000774570">
    <property type="component" value="Unassembled WGS sequence"/>
</dbReference>
<dbReference type="InterPro" id="IPR043917">
    <property type="entry name" value="DUF5753"/>
</dbReference>
<reference evidence="2 3" key="1">
    <citation type="submission" date="2021-07" db="EMBL/GenBank/DDBJ databases">
        <title>Actinomadura sp. PM05-2 isolated from lichen.</title>
        <authorList>
            <person name="Somphong A."/>
            <person name="Phongsopitanun W."/>
            <person name="Tanasupawat S."/>
            <person name="Peongsungnone V."/>
        </authorList>
    </citation>
    <scope>NUCLEOTIDE SEQUENCE [LARGE SCALE GENOMIC DNA]</scope>
    <source>
        <strain evidence="2 3">PM05-2</strain>
    </source>
</reference>
<evidence type="ECO:0000313" key="2">
    <source>
        <dbReference type="EMBL" id="MBW8481562.1"/>
    </source>
</evidence>